<organism evidence="3 4">
    <name type="scientific">Exidia glandulosa HHB12029</name>
    <dbReference type="NCBI Taxonomy" id="1314781"/>
    <lineage>
        <taxon>Eukaryota</taxon>
        <taxon>Fungi</taxon>
        <taxon>Dikarya</taxon>
        <taxon>Basidiomycota</taxon>
        <taxon>Agaricomycotina</taxon>
        <taxon>Agaricomycetes</taxon>
        <taxon>Auriculariales</taxon>
        <taxon>Exidiaceae</taxon>
        <taxon>Exidia</taxon>
    </lineage>
</organism>
<evidence type="ECO:0000313" key="3">
    <source>
        <dbReference type="EMBL" id="KZV88430.1"/>
    </source>
</evidence>
<evidence type="ECO:0000256" key="1">
    <source>
        <dbReference type="SAM" id="SignalP"/>
    </source>
</evidence>
<proteinExistence type="predicted"/>
<dbReference type="AlphaFoldDB" id="A0A165F5V2"/>
<dbReference type="InterPro" id="IPR055567">
    <property type="entry name" value="DUF7143"/>
</dbReference>
<feature type="domain" description="DUF7143" evidence="2">
    <location>
        <begin position="34"/>
        <end position="193"/>
    </location>
</feature>
<keyword evidence="4" id="KW-1185">Reference proteome</keyword>
<dbReference type="OrthoDB" id="2497581at2759"/>
<protein>
    <recommendedName>
        <fullName evidence="2">DUF7143 domain-containing protein</fullName>
    </recommendedName>
</protein>
<dbReference type="PANTHER" id="PTHR37592">
    <property type="match status" value="1"/>
</dbReference>
<name>A0A165F5V2_EXIGL</name>
<dbReference type="InParanoid" id="A0A165F5V2"/>
<accession>A0A165F5V2</accession>
<evidence type="ECO:0000259" key="2">
    <source>
        <dbReference type="Pfam" id="PF23631"/>
    </source>
</evidence>
<dbReference type="Proteomes" id="UP000077266">
    <property type="component" value="Unassembled WGS sequence"/>
</dbReference>
<gene>
    <name evidence="3" type="ORF">EXIGLDRAFT_772710</name>
</gene>
<dbReference type="Pfam" id="PF23631">
    <property type="entry name" value="DUF7143"/>
    <property type="match status" value="1"/>
</dbReference>
<evidence type="ECO:0000313" key="4">
    <source>
        <dbReference type="Proteomes" id="UP000077266"/>
    </source>
</evidence>
<reference evidence="3 4" key="1">
    <citation type="journal article" date="2016" name="Mol. Biol. Evol.">
        <title>Comparative Genomics of Early-Diverging Mushroom-Forming Fungi Provides Insights into the Origins of Lignocellulose Decay Capabilities.</title>
        <authorList>
            <person name="Nagy L.G."/>
            <person name="Riley R."/>
            <person name="Tritt A."/>
            <person name="Adam C."/>
            <person name="Daum C."/>
            <person name="Floudas D."/>
            <person name="Sun H."/>
            <person name="Yadav J.S."/>
            <person name="Pangilinan J."/>
            <person name="Larsson K.H."/>
            <person name="Matsuura K."/>
            <person name="Barry K."/>
            <person name="Labutti K."/>
            <person name="Kuo R."/>
            <person name="Ohm R.A."/>
            <person name="Bhattacharya S.S."/>
            <person name="Shirouzu T."/>
            <person name="Yoshinaga Y."/>
            <person name="Martin F.M."/>
            <person name="Grigoriev I.V."/>
            <person name="Hibbett D.S."/>
        </authorList>
    </citation>
    <scope>NUCLEOTIDE SEQUENCE [LARGE SCALE GENOMIC DNA]</scope>
    <source>
        <strain evidence="3 4">HHB12029</strain>
    </source>
</reference>
<dbReference type="EMBL" id="KV426100">
    <property type="protein sequence ID" value="KZV88430.1"/>
    <property type="molecule type" value="Genomic_DNA"/>
</dbReference>
<feature type="chain" id="PRO_5007857574" description="DUF7143 domain-containing protein" evidence="1">
    <location>
        <begin position="21"/>
        <end position="194"/>
    </location>
</feature>
<keyword evidence="1" id="KW-0732">Signal</keyword>
<feature type="signal peptide" evidence="1">
    <location>
        <begin position="1"/>
        <end position="20"/>
    </location>
</feature>
<dbReference type="PANTHER" id="PTHR37592:SF1">
    <property type="match status" value="1"/>
</dbReference>
<sequence length="194" mass="20073">MFAKSSVIVCALALVSGVLSAPVSLSKRQNPCFVTGSVALPAEVADSLAGLSGVTCNPSVEVIPGVPDVTSNGVSFSSIDFQKSKLSPVGFALESFKTPCDPAKADLDLLQNQLNVYLAVEAGVRSQPNTSAVLAKLKGPKFFLQFQIARARTALGEQLGVADTVEHQLGKVTKNAVGASADEIAQVEDLATTL</sequence>